<dbReference type="AlphaFoldDB" id="A0A0N7IG27"/>
<accession>A0A0N7IG27</accession>
<name>A0A0N7IG27_9BACE</name>
<feature type="coiled-coil region" evidence="1">
    <location>
        <begin position="32"/>
        <end position="200"/>
    </location>
</feature>
<evidence type="ECO:0000256" key="2">
    <source>
        <dbReference type="SAM" id="SignalP"/>
    </source>
</evidence>
<proteinExistence type="predicted"/>
<evidence type="ECO:0000313" key="3">
    <source>
        <dbReference type="EMBL" id="ALJ61835.1"/>
    </source>
</evidence>
<evidence type="ECO:0000256" key="1">
    <source>
        <dbReference type="SAM" id="Coils"/>
    </source>
</evidence>
<feature type="chain" id="PRO_5006013457" description="Lipoprotein" evidence="2">
    <location>
        <begin position="20"/>
        <end position="659"/>
    </location>
</feature>
<keyword evidence="1" id="KW-0175">Coiled coil</keyword>
<dbReference type="Proteomes" id="UP000061809">
    <property type="component" value="Chromosome"/>
</dbReference>
<organism evidence="3 4">
    <name type="scientific">Bacteroides cellulosilyticus</name>
    <dbReference type="NCBI Taxonomy" id="246787"/>
    <lineage>
        <taxon>Bacteria</taxon>
        <taxon>Pseudomonadati</taxon>
        <taxon>Bacteroidota</taxon>
        <taxon>Bacteroidia</taxon>
        <taxon>Bacteroidales</taxon>
        <taxon>Bacteroidaceae</taxon>
        <taxon>Bacteroides</taxon>
    </lineage>
</organism>
<feature type="signal peptide" evidence="2">
    <location>
        <begin position="1"/>
        <end position="19"/>
    </location>
</feature>
<dbReference type="RefSeq" id="WP_052332020.1">
    <property type="nucleotide sequence ID" value="NZ_CP012801.1"/>
</dbReference>
<dbReference type="EMBL" id="CP012801">
    <property type="protein sequence ID" value="ALJ61835.1"/>
    <property type="molecule type" value="Genomic_DNA"/>
</dbReference>
<evidence type="ECO:0000313" key="4">
    <source>
        <dbReference type="Proteomes" id="UP000061809"/>
    </source>
</evidence>
<evidence type="ECO:0008006" key="5">
    <source>
        <dbReference type="Google" id="ProtNLM"/>
    </source>
</evidence>
<sequence>MKKKLMMVAVLLGVLSLGACVDDNETQSVTDVRNAKAEQLQARADMNNAEAEAQKIQADAEAALMTAKADAQKAAAAKVNAEAETIKKRTELVELQKEAAGLENDAAKIENQRKQVELETALANLEVTKKQAEKDLAEVAARMELMAQNNQIELLKLQKRLANAQKALVDYNKQLAAAATQAEKDKLEAEQRKLKRLSNKYFAAVQTLIEAQNTLADNKATLVELESGLISDQAAKEKAIAENNNTIAMFQMRIAKYKEYTNYKTDEEILTLTNKEEELSKQQDLLFDGYLDLALALNNAEVDLKARNEAQLAVYEDAFYRWAYNGRITVKDKEGEDVTYYTYNYPLNQLNNGNVSNYMPSIIKSGFYYKEYVCESGEHEASTGFGDSLVYEFDKPKEDVRRVELAVNELVSQFNEWKKYNEEELKKYQADYNGKATAYYRFNEWGGLDRIESTTITRNAVDSTAYLKNAYEKETDAVKKADFKVKYEDALAVELRVKQEIGNQESNIDYYTNNIAALNAFYDLYAKYDTYEAALQAKITARNDEDVKAYTGKVTAWKAERTAYWAYSDVQTELDAIGAILNGNGLTGAEALASTISDCEGEIARLQKENEDFSFVQTAEDAIKQQNLRIDAQAIVVKAKEIAVADAKADLDALMPAEE</sequence>
<dbReference type="KEGG" id="bcel:BcellWH2_04621"/>
<keyword evidence="2" id="KW-0732">Signal</keyword>
<gene>
    <name evidence="3" type="ORF">BcellWH2_04621</name>
</gene>
<protein>
    <recommendedName>
        <fullName evidence="5">Lipoprotein</fullName>
    </recommendedName>
</protein>
<reference evidence="3 4" key="1">
    <citation type="journal article" date="2015" name="Science">
        <title>Genetic determinants of in vivo fitness and diet responsiveness in multiple human gut Bacteroides.</title>
        <authorList>
            <person name="Wu M."/>
            <person name="McNulty N.P."/>
            <person name="Rodionov D.A."/>
            <person name="Khoroshkin M.S."/>
            <person name="Griffin N.W."/>
            <person name="Cheng J."/>
            <person name="Latreille P."/>
            <person name="Kerstetter R.A."/>
            <person name="Terrapon N."/>
            <person name="Henrissat B."/>
            <person name="Osterman A.L."/>
            <person name="Gordon J.I."/>
        </authorList>
    </citation>
    <scope>NUCLEOTIDE SEQUENCE [LARGE SCALE GENOMIC DNA]</scope>
    <source>
        <strain evidence="3 4">WH2</strain>
    </source>
</reference>
<dbReference type="PATRIC" id="fig|246787.4.peg.4777"/>
<dbReference type="PROSITE" id="PS51257">
    <property type="entry name" value="PROKAR_LIPOPROTEIN"/>
    <property type="match status" value="1"/>
</dbReference>